<organism evidence="1 2">
    <name type="scientific">Symbiodinium pilosum</name>
    <name type="common">Dinoflagellate</name>
    <dbReference type="NCBI Taxonomy" id="2952"/>
    <lineage>
        <taxon>Eukaryota</taxon>
        <taxon>Sar</taxon>
        <taxon>Alveolata</taxon>
        <taxon>Dinophyceae</taxon>
        <taxon>Suessiales</taxon>
        <taxon>Symbiodiniaceae</taxon>
        <taxon>Symbiodinium</taxon>
    </lineage>
</organism>
<feature type="non-terminal residue" evidence="1">
    <location>
        <position position="1"/>
    </location>
</feature>
<accession>A0A812REV7</accession>
<evidence type="ECO:0000313" key="2">
    <source>
        <dbReference type="Proteomes" id="UP000649617"/>
    </source>
</evidence>
<proteinExistence type="predicted"/>
<evidence type="ECO:0000313" key="1">
    <source>
        <dbReference type="EMBL" id="CAE7433855.1"/>
    </source>
</evidence>
<comment type="caution">
    <text evidence="1">The sequence shown here is derived from an EMBL/GenBank/DDBJ whole genome shotgun (WGS) entry which is preliminary data.</text>
</comment>
<feature type="non-terminal residue" evidence="1">
    <location>
        <position position="375"/>
    </location>
</feature>
<name>A0A812REV7_SYMPI</name>
<dbReference type="AlphaFoldDB" id="A0A812REV7"/>
<protein>
    <submittedName>
        <fullName evidence="1">Uncharacterized protein</fullName>
    </submittedName>
</protein>
<dbReference type="Proteomes" id="UP000649617">
    <property type="component" value="Unassembled WGS sequence"/>
</dbReference>
<dbReference type="OrthoDB" id="420921at2759"/>
<sequence length="375" mass="41032">IDVLDDIVEEEDVEASDCEDCQAVPPAPGTQEGDVQCLSLLREEVKQRSEILELEASMLQQAPAEASSTKLPMTEPSETGPCTLEDILRHHSLQHFTELAACRRVRSMAGSIRELVARVRVEEGILSANQVCQGAKPLTEHAKMLQALSKAQQSFGLVANRQSRATAWTSFSKLVAENATSIVQQSHGDAQTAEVAQPICWFQPAHVTNDQGRLEAKHTAYVQVVLLQPCNAEESQASATAPFWATSLSPALTLDPHDELGLILYQIPETEYLCRATGDAMVVRISRAAYSAMTGLTGVGLMPSPTADSKLEEWCKEAFTSSSFGLAKAGIEKMTRYMHVMKHLYQQQTKEQLLDKNGEILPLKKNKGRATLACI</sequence>
<gene>
    <name evidence="1" type="ORF">SPIL2461_LOCUS10603</name>
</gene>
<dbReference type="EMBL" id="CAJNIZ010019935">
    <property type="protein sequence ID" value="CAE7433855.1"/>
    <property type="molecule type" value="Genomic_DNA"/>
</dbReference>
<keyword evidence="2" id="KW-1185">Reference proteome</keyword>
<reference evidence="1" key="1">
    <citation type="submission" date="2021-02" db="EMBL/GenBank/DDBJ databases">
        <authorList>
            <person name="Dougan E. K."/>
            <person name="Rhodes N."/>
            <person name="Thang M."/>
            <person name="Chan C."/>
        </authorList>
    </citation>
    <scope>NUCLEOTIDE SEQUENCE</scope>
</reference>